<feature type="domain" description="Glutamine amidotransferase type-2" evidence="4">
    <location>
        <begin position="1"/>
        <end position="183"/>
    </location>
</feature>
<evidence type="ECO:0000256" key="1">
    <source>
        <dbReference type="ARBA" id="ARBA00005187"/>
    </source>
</evidence>
<evidence type="ECO:0000256" key="2">
    <source>
        <dbReference type="ARBA" id="ARBA00012737"/>
    </source>
</evidence>
<name>A0A850NV54_9PROT</name>
<evidence type="ECO:0000313" key="6">
    <source>
        <dbReference type="Proteomes" id="UP000522590"/>
    </source>
</evidence>
<protein>
    <recommendedName>
        <fullName evidence="2">asparagine synthase (glutamine-hydrolyzing)</fullName>
        <ecNumber evidence="2">6.3.5.4</ecNumber>
    </recommendedName>
</protein>
<dbReference type="InterPro" id="IPR017932">
    <property type="entry name" value="GATase_2_dom"/>
</dbReference>
<proteinExistence type="predicted"/>
<dbReference type="InterPro" id="IPR029055">
    <property type="entry name" value="Ntn_hydrolases_N"/>
</dbReference>
<dbReference type="Gene3D" id="3.60.20.10">
    <property type="entry name" value="Glutamine Phosphoribosylpyrophosphate, subunit 1, domain 1"/>
    <property type="match status" value="1"/>
</dbReference>
<evidence type="ECO:0000313" key="5">
    <source>
        <dbReference type="EMBL" id="NVN36137.1"/>
    </source>
</evidence>
<dbReference type="Pfam" id="PF13537">
    <property type="entry name" value="GATase_7"/>
    <property type="match status" value="1"/>
</dbReference>
<reference evidence="5 6" key="1">
    <citation type="submission" date="2020-06" db="EMBL/GenBank/DDBJ databases">
        <title>Description of novel acetic acid bacteria.</title>
        <authorList>
            <person name="Sombolestani A."/>
        </authorList>
    </citation>
    <scope>NUCLEOTIDE SEQUENCE [LARGE SCALE GENOMIC DNA]</scope>
    <source>
        <strain evidence="5 6">LMG 25</strain>
    </source>
</reference>
<dbReference type="Proteomes" id="UP000522590">
    <property type="component" value="Unassembled WGS sequence"/>
</dbReference>
<comment type="caution">
    <text evidence="5">The sequence shown here is derived from an EMBL/GenBank/DDBJ whole genome shotgun (WGS) entry which is preliminary data.</text>
</comment>
<evidence type="ECO:0000259" key="4">
    <source>
        <dbReference type="PROSITE" id="PS51278"/>
    </source>
</evidence>
<dbReference type="PROSITE" id="PS51278">
    <property type="entry name" value="GATASE_TYPE_2"/>
    <property type="match status" value="1"/>
</dbReference>
<accession>A0A850NV54</accession>
<dbReference type="EMBL" id="JABXXS010000006">
    <property type="protein sequence ID" value="NVN36137.1"/>
    <property type="molecule type" value="Genomic_DNA"/>
</dbReference>
<organism evidence="5 6">
    <name type="scientific">Komagataeibacter swingsii</name>
    <dbReference type="NCBI Taxonomy" id="215220"/>
    <lineage>
        <taxon>Bacteria</taxon>
        <taxon>Pseudomonadati</taxon>
        <taxon>Pseudomonadota</taxon>
        <taxon>Alphaproteobacteria</taxon>
        <taxon>Acetobacterales</taxon>
        <taxon>Acetobacteraceae</taxon>
        <taxon>Komagataeibacter</taxon>
    </lineage>
</organism>
<dbReference type="GO" id="GO:0004066">
    <property type="term" value="F:asparagine synthase (glutamine-hydrolyzing) activity"/>
    <property type="evidence" value="ECO:0007669"/>
    <property type="project" value="UniProtKB-EC"/>
</dbReference>
<comment type="catalytic activity">
    <reaction evidence="3">
        <text>L-aspartate + L-glutamine + ATP + H2O = L-asparagine + L-glutamate + AMP + diphosphate + H(+)</text>
        <dbReference type="Rhea" id="RHEA:12228"/>
        <dbReference type="ChEBI" id="CHEBI:15377"/>
        <dbReference type="ChEBI" id="CHEBI:15378"/>
        <dbReference type="ChEBI" id="CHEBI:29985"/>
        <dbReference type="ChEBI" id="CHEBI:29991"/>
        <dbReference type="ChEBI" id="CHEBI:30616"/>
        <dbReference type="ChEBI" id="CHEBI:33019"/>
        <dbReference type="ChEBI" id="CHEBI:58048"/>
        <dbReference type="ChEBI" id="CHEBI:58359"/>
        <dbReference type="ChEBI" id="CHEBI:456215"/>
        <dbReference type="EC" id="6.3.5.4"/>
    </reaction>
</comment>
<dbReference type="InterPro" id="IPR051786">
    <property type="entry name" value="ASN_synthetase/amidase"/>
</dbReference>
<dbReference type="AlphaFoldDB" id="A0A850NV54"/>
<evidence type="ECO:0000256" key="3">
    <source>
        <dbReference type="ARBA" id="ARBA00048741"/>
    </source>
</evidence>
<dbReference type="EC" id="6.3.5.4" evidence="2"/>
<comment type="pathway">
    <text evidence="1">Amino-acid biosynthesis; L-asparagine biosynthesis; L-asparagine from L-aspartate (L-Gln route): step 1/1.</text>
</comment>
<dbReference type="PANTHER" id="PTHR43284:SF1">
    <property type="entry name" value="ASPARAGINE SYNTHETASE"/>
    <property type="match status" value="1"/>
</dbReference>
<gene>
    <name evidence="5" type="ORF">HUK81_04140</name>
</gene>
<dbReference type="PANTHER" id="PTHR43284">
    <property type="entry name" value="ASPARAGINE SYNTHETASE (GLUTAMINE-HYDROLYZING)"/>
    <property type="match status" value="1"/>
</dbReference>
<sequence length="555" mass="59802">MIRQGGAGLAYRVPPGGAMSGVIVSADGHAACMGGPVHVHRHGVIMLFDGRLDNLTELCRELACPAGSDTGAVLLAGWERHGHVLFARLQGPFALAIHDGATQSLTCARDRYGQRPLYYAAHDKTFVFASDVRTVQAWPHLERRINLDALAYVFSLGCAPPEFDLHAGISRLLPGHMLTVGRDLKVHTAPWAMPAPDGAPMDRVQAGPDATLSRLLGQAVTTGSGGAPGLLMGGGDGEADSGYALLRDLGPQAPPLHPVRNNLDQDDDVIVERLRALQRIAGEPLVSLLPGHPALFPQYSEETVLVSSAGGAALLGCAPRYDVFMRDVVRLREEGRPPVWWKTSFYDVMPFVRDLFQHCHGGLTEAERMAVVGPAMTHTLLFAVPDALGPELEAVDTPDLRRAGVAMDLRLSLPGSDLLVLDCVAALDDREAVAPFLDPAVVRHCGTPAAQEGASALTGRGGVGLPRHYVRDLTERLVGSYMRDLLMGSACRQRGLFSTAQVERHLRHASHRSARSIRILWTMFCAELWYQDTIDTPHAFREDALVSPAVMAGYA</sequence>
<dbReference type="SUPFAM" id="SSF56235">
    <property type="entry name" value="N-terminal nucleophile aminohydrolases (Ntn hydrolases)"/>
    <property type="match status" value="1"/>
</dbReference>